<feature type="active site" description="Nucleophile and sulfur donor" evidence="1">
    <location>
        <position position="167"/>
    </location>
</feature>
<evidence type="ECO:0000313" key="2">
    <source>
        <dbReference type="EMBL" id="SHK01021.1"/>
    </source>
</evidence>
<dbReference type="PIRSF" id="PIRSF006661">
    <property type="entry name" value="PP-lp_UCP006661"/>
    <property type="match status" value="1"/>
</dbReference>
<organism evidence="2 3">
    <name type="scientific">Hathewaya proteolytica DSM 3090</name>
    <dbReference type="NCBI Taxonomy" id="1121331"/>
    <lineage>
        <taxon>Bacteria</taxon>
        <taxon>Bacillati</taxon>
        <taxon>Bacillota</taxon>
        <taxon>Clostridia</taxon>
        <taxon>Eubacteriales</taxon>
        <taxon>Clostridiaceae</taxon>
        <taxon>Hathewaya</taxon>
    </lineage>
</organism>
<dbReference type="RefSeq" id="WP_072903522.1">
    <property type="nucleotide sequence ID" value="NZ_FRAD01000011.1"/>
</dbReference>
<dbReference type="Proteomes" id="UP000183952">
    <property type="component" value="Unassembled WGS sequence"/>
</dbReference>
<sequence length="247" mass="28014">MDLKEFFKNNNKVALGFSGGVDSSYLLYAALKYGADVCPYYVKTAFQPQFEFEDALKLAKQLGVEMKVINADILNCKEVVDNPSNRCYFCKNQIFGTLKAQALKDGYNVIIDGSNASDDAKDRPGMKAIAELEVMSPLRLCNLTKDEIRKLSKEAKLFTWNKPAYACLATRIPTGHVISKELLDCVEKSEDILFKLGYSDFRVRVYYDAARLQFKAEDMEGALKDREKICQELKTYFKVVLLDLEGR</sequence>
<keyword evidence="3" id="KW-1185">Reference proteome</keyword>
<dbReference type="EMBL" id="FRAD01000011">
    <property type="protein sequence ID" value="SHK01021.1"/>
    <property type="molecule type" value="Genomic_DNA"/>
</dbReference>
<protein>
    <submittedName>
        <fullName evidence="2">Uncharacterized protein</fullName>
    </submittedName>
</protein>
<dbReference type="OrthoDB" id="9776919at2"/>
<name>A0A1M6NZC3_9CLOT</name>
<dbReference type="InterPro" id="IPR052188">
    <property type="entry name" value="Ni-pincer_cofactor_biosynth"/>
</dbReference>
<dbReference type="SUPFAM" id="SSF52402">
    <property type="entry name" value="Adenine nucleotide alpha hydrolases-like"/>
    <property type="match status" value="1"/>
</dbReference>
<dbReference type="NCBIfam" id="TIGR00268">
    <property type="entry name" value="ATP-dependent sacrificial sulfur transferase LarE"/>
    <property type="match status" value="1"/>
</dbReference>
<accession>A0A1M6NZC3</accession>
<dbReference type="Gene3D" id="3.40.50.620">
    <property type="entry name" value="HUPs"/>
    <property type="match status" value="1"/>
</dbReference>
<evidence type="ECO:0000256" key="1">
    <source>
        <dbReference type="PIRSR" id="PIRSR006661-1"/>
    </source>
</evidence>
<dbReference type="STRING" id="1121331.SAMN02745248_01566"/>
<dbReference type="CDD" id="cd01990">
    <property type="entry name" value="LarE-like"/>
    <property type="match status" value="1"/>
</dbReference>
<dbReference type="AlphaFoldDB" id="A0A1M6NZC3"/>
<dbReference type="GO" id="GO:0016783">
    <property type="term" value="F:sulfurtransferase activity"/>
    <property type="evidence" value="ECO:0007669"/>
    <property type="project" value="InterPro"/>
</dbReference>
<dbReference type="PANTHER" id="PTHR43169">
    <property type="entry name" value="EXSB FAMILY PROTEIN"/>
    <property type="match status" value="1"/>
</dbReference>
<proteinExistence type="predicted"/>
<dbReference type="PANTHER" id="PTHR43169:SF2">
    <property type="entry name" value="NAD_GMP SYNTHASE DOMAIN-CONTAINING PROTEIN"/>
    <property type="match status" value="1"/>
</dbReference>
<dbReference type="InterPro" id="IPR018317">
    <property type="entry name" value="QueC"/>
</dbReference>
<dbReference type="InterPro" id="IPR005232">
    <property type="entry name" value="LarE"/>
</dbReference>
<dbReference type="Pfam" id="PF06508">
    <property type="entry name" value="QueC"/>
    <property type="match status" value="1"/>
</dbReference>
<reference evidence="2 3" key="1">
    <citation type="submission" date="2016-11" db="EMBL/GenBank/DDBJ databases">
        <authorList>
            <person name="Jaros S."/>
            <person name="Januszkiewicz K."/>
            <person name="Wedrychowicz H."/>
        </authorList>
    </citation>
    <scope>NUCLEOTIDE SEQUENCE [LARGE SCALE GENOMIC DNA]</scope>
    <source>
        <strain evidence="2 3">DSM 3090</strain>
    </source>
</reference>
<gene>
    <name evidence="2" type="ORF">SAMN02745248_01566</name>
</gene>
<evidence type="ECO:0000313" key="3">
    <source>
        <dbReference type="Proteomes" id="UP000183952"/>
    </source>
</evidence>
<dbReference type="InterPro" id="IPR014729">
    <property type="entry name" value="Rossmann-like_a/b/a_fold"/>
</dbReference>